<comment type="similarity">
    <text evidence="1 7 9">Belongs to the uracil-DNA glycosylase (UDG) superfamily. UNG family.</text>
</comment>
<dbReference type="PANTHER" id="PTHR11264:SF0">
    <property type="entry name" value="URACIL-DNA GLYCOSYLASE"/>
    <property type="match status" value="1"/>
</dbReference>
<proteinExistence type="inferred from homology"/>
<evidence type="ECO:0000256" key="5">
    <source>
        <dbReference type="ARBA" id="ARBA00023204"/>
    </source>
</evidence>
<dbReference type="HAMAP" id="MF_00148">
    <property type="entry name" value="UDG"/>
    <property type="match status" value="1"/>
</dbReference>
<organism evidence="12 14">
    <name type="scientific">Schizosaccharomyces japonicus (strain yFS275 / FY16936)</name>
    <name type="common">Fission yeast</name>
    <dbReference type="NCBI Taxonomy" id="402676"/>
    <lineage>
        <taxon>Eukaryota</taxon>
        <taxon>Fungi</taxon>
        <taxon>Dikarya</taxon>
        <taxon>Ascomycota</taxon>
        <taxon>Taphrinomycotina</taxon>
        <taxon>Schizosaccharomycetes</taxon>
        <taxon>Schizosaccharomycetales</taxon>
        <taxon>Schizosaccharomycetaceae</taxon>
        <taxon>Schizosaccharomyces</taxon>
    </lineage>
</organism>
<keyword evidence="4 7" id="KW-0496">Mitochondrion</keyword>
<reference evidence="12 14" key="1">
    <citation type="journal article" date="2011" name="Science">
        <title>Comparative functional genomics of the fission yeasts.</title>
        <authorList>
            <person name="Rhind N."/>
            <person name="Chen Z."/>
            <person name="Yassour M."/>
            <person name="Thompson D.A."/>
            <person name="Haas B.J."/>
            <person name="Habib N."/>
            <person name="Wapinski I."/>
            <person name="Roy S."/>
            <person name="Lin M.F."/>
            <person name="Heiman D.I."/>
            <person name="Young S.K."/>
            <person name="Furuya K."/>
            <person name="Guo Y."/>
            <person name="Pidoux A."/>
            <person name="Chen H.M."/>
            <person name="Robbertse B."/>
            <person name="Goldberg J.M."/>
            <person name="Aoki K."/>
            <person name="Bayne E.H."/>
            <person name="Berlin A.M."/>
            <person name="Desjardins C.A."/>
            <person name="Dobbs E."/>
            <person name="Dukaj L."/>
            <person name="Fan L."/>
            <person name="FitzGerald M.G."/>
            <person name="French C."/>
            <person name="Gujja S."/>
            <person name="Hansen K."/>
            <person name="Keifenheim D."/>
            <person name="Levin J.Z."/>
            <person name="Mosher R.A."/>
            <person name="Mueller C.A."/>
            <person name="Pfiffner J."/>
            <person name="Priest M."/>
            <person name="Russ C."/>
            <person name="Smialowska A."/>
            <person name="Swoboda P."/>
            <person name="Sykes S.M."/>
            <person name="Vaughn M."/>
            <person name="Vengrova S."/>
            <person name="Yoder R."/>
            <person name="Zeng Q."/>
            <person name="Allshire R."/>
            <person name="Baulcombe D."/>
            <person name="Birren B.W."/>
            <person name="Brown W."/>
            <person name="Ekwall K."/>
            <person name="Kellis M."/>
            <person name="Leatherwood J."/>
            <person name="Levin H."/>
            <person name="Margalit H."/>
            <person name="Martienssen R."/>
            <person name="Nieduszynski C.A."/>
            <person name="Spatafora J.W."/>
            <person name="Friedman N."/>
            <person name="Dalgaard J.Z."/>
            <person name="Baumann P."/>
            <person name="Niki H."/>
            <person name="Regev A."/>
            <person name="Nusbaum C."/>
        </authorList>
    </citation>
    <scope>NUCLEOTIDE SEQUENCE [LARGE SCALE GENOMIC DNA]</scope>
    <source>
        <strain evidence="14">yFS275 / FY16936</strain>
    </source>
</reference>
<dbReference type="RefSeq" id="XP_002173736.2">
    <property type="nucleotide sequence ID" value="XM_002173700.2"/>
</dbReference>
<evidence type="ECO:0000259" key="11">
    <source>
        <dbReference type="SMART" id="SM00986"/>
    </source>
</evidence>
<dbReference type="EMBL" id="KE651166">
    <property type="protein sequence ID" value="EEB07443.2"/>
    <property type="molecule type" value="Genomic_DNA"/>
</dbReference>
<dbReference type="SUPFAM" id="SSF52141">
    <property type="entry name" value="Uracil-DNA glycosylase-like"/>
    <property type="match status" value="1"/>
</dbReference>
<comment type="catalytic activity">
    <reaction evidence="7 9">
        <text>Hydrolyzes single-stranded DNA or mismatched double-stranded DNA and polynucleotides, releasing free uracil.</text>
        <dbReference type="EC" id="3.2.2.27"/>
    </reaction>
</comment>
<sequence length="374" mass="42421">MKRKNPGAPVLGEMKNLKQRCVNQFFKRQTVNNSASTMDVNTRTQKKEDWIKNLNAEQKKLLQLEITTMDDSWFMALKDEFLKPYFLQLKKFLMTEWQSQRVFPPKEDIYSWSRLTPLNKVRVIILGQDPYHNVGQAHGLSFSVRAGIPCPPSLKNIYRTIKNDYPDFEIPNTGYLVPWAEQGVLMLNVNLTVRAHQANSHAGKGWESFTHAVLQTILKRHPKGLVFLAWGTPAANRLKNLSLATHCVLRSVHPSPLSAHRGFFECQHFKKTNQWLKEKFGEEYCIDWGAVSGKKKQVAPKDATLPTEVKKVVTATTSSETTKTTIEKTSVKVTSTDKAEDLKATEDSKGSVVAEKTSAESKTEDTPKEQESEN</sequence>
<feature type="active site" description="Proton acceptor" evidence="7 8">
    <location>
        <position position="129"/>
    </location>
</feature>
<keyword evidence="5 7" id="KW-0234">DNA repair</keyword>
<keyword evidence="2 7" id="KW-0227">DNA damage</keyword>
<evidence type="ECO:0000256" key="9">
    <source>
        <dbReference type="RuleBase" id="RU003780"/>
    </source>
</evidence>
<dbReference type="SMART" id="SM00986">
    <property type="entry name" value="UDG"/>
    <property type="match status" value="1"/>
</dbReference>
<evidence type="ECO:0000256" key="3">
    <source>
        <dbReference type="ARBA" id="ARBA00022801"/>
    </source>
</evidence>
<dbReference type="NCBIfam" id="NF003589">
    <property type="entry name" value="PRK05254.1-2"/>
    <property type="match status" value="1"/>
</dbReference>
<keyword evidence="14" id="KW-1185">Reference proteome</keyword>
<dbReference type="GO" id="GO:0097510">
    <property type="term" value="P:base-excision repair, AP site formation via deaminated base removal"/>
    <property type="evidence" value="ECO:0000318"/>
    <property type="project" value="GO_Central"/>
</dbReference>
<dbReference type="OrthoDB" id="10031947at2759"/>
<dbReference type="GO" id="GO:0005634">
    <property type="term" value="C:nucleus"/>
    <property type="evidence" value="ECO:0000318"/>
    <property type="project" value="GO_Central"/>
</dbReference>
<comment type="subcellular location">
    <subcellularLocation>
        <location evidence="7">Mitochondrion</location>
    </subcellularLocation>
    <subcellularLocation>
        <location evidence="7">Nucleus</location>
    </subcellularLocation>
</comment>
<dbReference type="InterPro" id="IPR002043">
    <property type="entry name" value="UDG_fam1"/>
</dbReference>
<dbReference type="VEuPathDB" id="FungiDB:SJAG_02528"/>
<dbReference type="GO" id="GO:0005739">
    <property type="term" value="C:mitochondrion"/>
    <property type="evidence" value="ECO:0000318"/>
    <property type="project" value="GO_Central"/>
</dbReference>
<dbReference type="HOGENOM" id="CLU_032162_2_0_1"/>
<evidence type="ECO:0000313" key="12">
    <source>
        <dbReference type="EMBL" id="EEB07443.2"/>
    </source>
</evidence>
<evidence type="ECO:0000256" key="10">
    <source>
        <dbReference type="SAM" id="MobiDB-lite"/>
    </source>
</evidence>
<evidence type="ECO:0000256" key="4">
    <source>
        <dbReference type="ARBA" id="ARBA00023128"/>
    </source>
</evidence>
<dbReference type="EC" id="3.2.2.27" evidence="7 9"/>
<comment type="function">
    <text evidence="7 9">Excises uracil residues from the DNA which can arise as a result of misincorporation of dUMP residues by DNA polymerase or due to deamination of cytosine.</text>
</comment>
<gene>
    <name evidence="13" type="primary">ung1</name>
    <name evidence="7" type="synonym">UNG1</name>
    <name evidence="12" type="ORF">SJAG_02528</name>
</gene>
<dbReference type="Gene3D" id="3.40.470.10">
    <property type="entry name" value="Uracil-DNA glycosylase-like domain"/>
    <property type="match status" value="1"/>
</dbReference>
<evidence type="ECO:0000256" key="7">
    <source>
        <dbReference type="HAMAP-Rule" id="MF_03166"/>
    </source>
</evidence>
<dbReference type="OMA" id="AGKKWFP"/>
<dbReference type="NCBIfam" id="NF003592">
    <property type="entry name" value="PRK05254.1-5"/>
    <property type="match status" value="1"/>
</dbReference>
<dbReference type="JaponicusDB" id="SJAG_02528">
    <property type="gene designation" value="ung1"/>
</dbReference>
<dbReference type="InterPro" id="IPR018085">
    <property type="entry name" value="Ura-DNA_Glyclase_AS"/>
</dbReference>
<dbReference type="NCBIfam" id="TIGR00628">
    <property type="entry name" value="ung"/>
    <property type="match status" value="1"/>
</dbReference>
<dbReference type="FunFam" id="3.40.470.10:FF:000007">
    <property type="entry name" value="Uracil-DNA glycosylase"/>
    <property type="match status" value="1"/>
</dbReference>
<feature type="compositionally biased region" description="Basic and acidic residues" evidence="10">
    <location>
        <begin position="325"/>
        <end position="349"/>
    </location>
</feature>
<keyword evidence="6 7" id="KW-0539">Nucleus</keyword>
<keyword evidence="3 7" id="KW-0378">Hydrolase</keyword>
<dbReference type="GeneID" id="7051156"/>
<evidence type="ECO:0000313" key="13">
    <source>
        <dbReference type="JaponicusDB" id="SJAG_02528"/>
    </source>
</evidence>
<dbReference type="InterPro" id="IPR005122">
    <property type="entry name" value="Uracil-DNA_glycosylase-like"/>
</dbReference>
<evidence type="ECO:0000313" key="14">
    <source>
        <dbReference type="Proteomes" id="UP000001744"/>
    </source>
</evidence>
<dbReference type="PANTHER" id="PTHR11264">
    <property type="entry name" value="URACIL-DNA GLYCOSYLASE"/>
    <property type="match status" value="1"/>
</dbReference>
<dbReference type="STRING" id="402676.B6K2R2"/>
<dbReference type="InterPro" id="IPR036895">
    <property type="entry name" value="Uracil-DNA_glycosylase-like_sf"/>
</dbReference>
<feature type="region of interest" description="Disordered" evidence="10">
    <location>
        <begin position="317"/>
        <end position="374"/>
    </location>
</feature>
<evidence type="ECO:0000256" key="2">
    <source>
        <dbReference type="ARBA" id="ARBA00022763"/>
    </source>
</evidence>
<evidence type="ECO:0000256" key="1">
    <source>
        <dbReference type="ARBA" id="ARBA00008184"/>
    </source>
</evidence>
<dbReference type="CDD" id="cd10027">
    <property type="entry name" value="UDG-F1-like"/>
    <property type="match status" value="1"/>
</dbReference>
<dbReference type="Pfam" id="PF03167">
    <property type="entry name" value="UDG"/>
    <property type="match status" value="1"/>
</dbReference>
<dbReference type="Proteomes" id="UP000001744">
    <property type="component" value="Unassembled WGS sequence"/>
</dbReference>
<dbReference type="eggNOG" id="KOG2994">
    <property type="taxonomic scope" value="Eukaryota"/>
</dbReference>
<evidence type="ECO:0000256" key="6">
    <source>
        <dbReference type="ARBA" id="ARBA00023242"/>
    </source>
</evidence>
<feature type="compositionally biased region" description="Basic and acidic residues" evidence="10">
    <location>
        <begin position="357"/>
        <end position="374"/>
    </location>
</feature>
<protein>
    <recommendedName>
        <fullName evidence="7 9">Uracil-DNA glycosylase</fullName>
        <shortName evidence="7">UDG</shortName>
        <ecNumber evidence="7 9">3.2.2.27</ecNumber>
    </recommendedName>
</protein>
<name>B6K2R2_SCHJY</name>
<dbReference type="PROSITE" id="PS00130">
    <property type="entry name" value="U_DNA_GLYCOSYLASE"/>
    <property type="match status" value="1"/>
</dbReference>
<dbReference type="GO" id="GO:0004844">
    <property type="term" value="F:uracil DNA N-glycosylase activity"/>
    <property type="evidence" value="ECO:0000318"/>
    <property type="project" value="GO_Central"/>
</dbReference>
<accession>B6K2R2</accession>
<dbReference type="NCBIfam" id="NF003588">
    <property type="entry name" value="PRK05254.1-1"/>
    <property type="match status" value="1"/>
</dbReference>
<dbReference type="SMART" id="SM00987">
    <property type="entry name" value="UreE_C"/>
    <property type="match status" value="1"/>
</dbReference>
<feature type="domain" description="Uracil-DNA glycosylase-like" evidence="11">
    <location>
        <begin position="114"/>
        <end position="276"/>
    </location>
</feature>
<dbReference type="AlphaFoldDB" id="B6K2R2"/>
<evidence type="ECO:0000256" key="8">
    <source>
        <dbReference type="PROSITE-ProRule" id="PRU10072"/>
    </source>
</evidence>